<keyword evidence="1" id="KW-0472">Membrane</keyword>
<accession>A0ABN2GK21</accession>
<proteinExistence type="predicted"/>
<evidence type="ECO:0000313" key="2">
    <source>
        <dbReference type="EMBL" id="GAA1672389.1"/>
    </source>
</evidence>
<gene>
    <name evidence="2" type="ORF">GCM10009765_22200</name>
</gene>
<name>A0ABN2GK21_9ACTN</name>
<keyword evidence="1" id="KW-0812">Transmembrane</keyword>
<protein>
    <submittedName>
        <fullName evidence="2">Uncharacterized protein</fullName>
    </submittedName>
</protein>
<dbReference type="RefSeq" id="WP_279582338.1">
    <property type="nucleotide sequence ID" value="NZ_BAAANY010000008.1"/>
</dbReference>
<sequence length="74" mass="7437">MYPLITLANGAAKEILFRGAVYVAAGDGAPVTVSTAIYAVATTATGNLALVLASLPMGTLFALQRRTTGGVQAP</sequence>
<comment type="caution">
    <text evidence="2">The sequence shown here is derived from an EMBL/GenBank/DDBJ whole genome shotgun (WGS) entry which is preliminary data.</text>
</comment>
<dbReference type="Proteomes" id="UP001500618">
    <property type="component" value="Unassembled WGS sequence"/>
</dbReference>
<keyword evidence="3" id="KW-1185">Reference proteome</keyword>
<evidence type="ECO:0000313" key="3">
    <source>
        <dbReference type="Proteomes" id="UP001500618"/>
    </source>
</evidence>
<dbReference type="EMBL" id="BAAANY010000008">
    <property type="protein sequence ID" value="GAA1672389.1"/>
    <property type="molecule type" value="Genomic_DNA"/>
</dbReference>
<reference evidence="2 3" key="1">
    <citation type="journal article" date="2019" name="Int. J. Syst. Evol. Microbiol.">
        <title>The Global Catalogue of Microorganisms (GCM) 10K type strain sequencing project: providing services to taxonomists for standard genome sequencing and annotation.</title>
        <authorList>
            <consortium name="The Broad Institute Genomics Platform"/>
            <consortium name="The Broad Institute Genome Sequencing Center for Infectious Disease"/>
            <person name="Wu L."/>
            <person name="Ma J."/>
        </authorList>
    </citation>
    <scope>NUCLEOTIDE SEQUENCE [LARGE SCALE GENOMIC DNA]</scope>
    <source>
        <strain evidence="2 3">JCM 14718</strain>
    </source>
</reference>
<keyword evidence="1" id="KW-1133">Transmembrane helix</keyword>
<organism evidence="2 3">
    <name type="scientific">Fodinicola feengrottensis</name>
    <dbReference type="NCBI Taxonomy" id="435914"/>
    <lineage>
        <taxon>Bacteria</taxon>
        <taxon>Bacillati</taxon>
        <taxon>Actinomycetota</taxon>
        <taxon>Actinomycetes</taxon>
        <taxon>Mycobacteriales</taxon>
        <taxon>Fodinicola</taxon>
    </lineage>
</organism>
<feature type="transmembrane region" description="Helical" evidence="1">
    <location>
        <begin position="36"/>
        <end position="63"/>
    </location>
</feature>
<evidence type="ECO:0000256" key="1">
    <source>
        <dbReference type="SAM" id="Phobius"/>
    </source>
</evidence>